<dbReference type="Pfam" id="PF20463">
    <property type="entry name" value="PDH_C"/>
    <property type="match status" value="1"/>
</dbReference>
<dbReference type="InterPro" id="IPR008927">
    <property type="entry name" value="6-PGluconate_DH-like_C_sf"/>
</dbReference>
<accession>A0ABM9HHU9</accession>
<evidence type="ECO:0000313" key="3">
    <source>
        <dbReference type="EMBL" id="CAI2719633.1"/>
    </source>
</evidence>
<feature type="domain" description="Prephenate/arogenate dehydrogenase" evidence="2">
    <location>
        <begin position="5"/>
        <end position="291"/>
    </location>
</feature>
<dbReference type="Gene3D" id="1.10.3660.10">
    <property type="entry name" value="6-phosphogluconate dehydrogenase C-terminal like domain"/>
    <property type="match status" value="1"/>
</dbReference>
<dbReference type="GO" id="GO:0008977">
    <property type="term" value="F:prephenate dehydrogenase (NAD+) activity"/>
    <property type="evidence" value="ECO:0007669"/>
    <property type="project" value="UniProtKB-EC"/>
</dbReference>
<dbReference type="InterPro" id="IPR003099">
    <property type="entry name" value="Prephen_DH"/>
</dbReference>
<reference evidence="3 4" key="1">
    <citation type="submission" date="2022-09" db="EMBL/GenBank/DDBJ databases">
        <authorList>
            <person name="Kop L."/>
        </authorList>
    </citation>
    <scope>NUCLEOTIDE SEQUENCE [LARGE SCALE GENOMIC DNA]</scope>
    <source>
        <strain evidence="3 4">347</strain>
    </source>
</reference>
<sequence>MNAFKQMTIIGVGLLGASLAKVCRERKLAERIVGFGRNAENLQRAEQQNVIDHGTTVIEDAVAESDLVVLCSPVGTIAERFREMAPHLKAGCLVTDVGSVKAPLVRDIEPMVPDAVHYVPAHPIAGAEQSGLDAATVDLYEGARCIVTPTSQTNPQAVERIHAFWQDVGMRVQVLDAAEHDFIYGAVSHLPHVVAFALMNTVGQLKTREQEDIVHLSAGGLRDITRIASSDPVMWRDICLANKTHVLDLIDRFQDALGEIKQRIEQDDAAGLKESFKNANGHRGKLVGNNS</sequence>
<dbReference type="Pfam" id="PF02153">
    <property type="entry name" value="PDH_N"/>
    <property type="match status" value="1"/>
</dbReference>
<dbReference type="InterPro" id="IPR046826">
    <property type="entry name" value="PDH_N"/>
</dbReference>
<gene>
    <name evidence="3" type="ORF">NSPWAT_2777</name>
</gene>
<dbReference type="EMBL" id="OX336137">
    <property type="protein sequence ID" value="CAI2719633.1"/>
    <property type="molecule type" value="Genomic_DNA"/>
</dbReference>
<dbReference type="InterPro" id="IPR046825">
    <property type="entry name" value="PDH_C"/>
</dbReference>
<dbReference type="EC" id="1.3.1.43" evidence="3"/>
<evidence type="ECO:0000256" key="1">
    <source>
        <dbReference type="ARBA" id="ARBA00023002"/>
    </source>
</evidence>
<dbReference type="Gene3D" id="3.40.50.720">
    <property type="entry name" value="NAD(P)-binding Rossmann-like Domain"/>
    <property type="match status" value="1"/>
</dbReference>
<dbReference type="PANTHER" id="PTHR21363">
    <property type="entry name" value="PREPHENATE DEHYDROGENASE"/>
    <property type="match status" value="1"/>
</dbReference>
<dbReference type="EC" id="1.3.1.12" evidence="3"/>
<dbReference type="Proteomes" id="UP001157733">
    <property type="component" value="Chromosome"/>
</dbReference>
<dbReference type="PROSITE" id="PS51176">
    <property type="entry name" value="PDH_ADH"/>
    <property type="match status" value="1"/>
</dbReference>
<protein>
    <submittedName>
        <fullName evidence="3">Cyclohexadienyl dehydrogenase</fullName>
        <ecNumber evidence="3">1.3.1.12</ecNumber>
        <ecNumber evidence="3">1.3.1.43</ecNumber>
    </submittedName>
</protein>
<dbReference type="InterPro" id="IPR036291">
    <property type="entry name" value="NAD(P)-bd_dom_sf"/>
</dbReference>
<organism evidence="3 4">
    <name type="scientific">Nitrospina watsonii</name>
    <dbReference type="NCBI Taxonomy" id="1323948"/>
    <lineage>
        <taxon>Bacteria</taxon>
        <taxon>Pseudomonadati</taxon>
        <taxon>Nitrospinota/Tectimicrobiota group</taxon>
        <taxon>Nitrospinota</taxon>
        <taxon>Nitrospinia</taxon>
        <taxon>Nitrospinales</taxon>
        <taxon>Nitrospinaceae</taxon>
        <taxon>Nitrospina</taxon>
    </lineage>
</organism>
<name>A0ABM9HHU9_9BACT</name>
<dbReference type="InterPro" id="IPR050812">
    <property type="entry name" value="Preph/Arog_dehydrog"/>
</dbReference>
<keyword evidence="4" id="KW-1185">Reference proteome</keyword>
<dbReference type="SUPFAM" id="SSF51735">
    <property type="entry name" value="NAD(P)-binding Rossmann-fold domains"/>
    <property type="match status" value="1"/>
</dbReference>
<dbReference type="SUPFAM" id="SSF48179">
    <property type="entry name" value="6-phosphogluconate dehydrogenase C-terminal domain-like"/>
    <property type="match status" value="1"/>
</dbReference>
<dbReference type="PANTHER" id="PTHR21363:SF0">
    <property type="entry name" value="PREPHENATE DEHYDROGENASE [NADP(+)]"/>
    <property type="match status" value="1"/>
</dbReference>
<proteinExistence type="predicted"/>
<dbReference type="GO" id="GO:0047794">
    <property type="term" value="F:cyclohexadienyl dehydrogenase activity"/>
    <property type="evidence" value="ECO:0007669"/>
    <property type="project" value="UniProtKB-EC"/>
</dbReference>
<evidence type="ECO:0000259" key="2">
    <source>
        <dbReference type="PROSITE" id="PS51176"/>
    </source>
</evidence>
<keyword evidence="1 3" id="KW-0560">Oxidoreductase</keyword>
<dbReference type="RefSeq" id="WP_282012452.1">
    <property type="nucleotide sequence ID" value="NZ_OX336137.1"/>
</dbReference>
<evidence type="ECO:0000313" key="4">
    <source>
        <dbReference type="Proteomes" id="UP001157733"/>
    </source>
</evidence>